<dbReference type="PANTHER" id="PTHR33990">
    <property type="entry name" value="PROTEIN YJDN-RELATED"/>
    <property type="match status" value="1"/>
</dbReference>
<gene>
    <name evidence="2" type="ORF">FC56_GL000942</name>
</gene>
<dbReference type="InterPro" id="IPR029068">
    <property type="entry name" value="Glyas_Bleomycin-R_OHBP_Dase"/>
</dbReference>
<dbReference type="Pfam" id="PF06983">
    <property type="entry name" value="3-dmu-9_3-mt"/>
    <property type="match status" value="1"/>
</dbReference>
<dbReference type="PATRIC" id="fig|1423802.4.peg.955"/>
<evidence type="ECO:0000259" key="1">
    <source>
        <dbReference type="Pfam" id="PF06983"/>
    </source>
</evidence>
<dbReference type="PANTHER" id="PTHR33990:SF5">
    <property type="entry name" value="PHNB-LIKE DOMAIN-CONTAINING PROTEIN"/>
    <property type="match status" value="1"/>
</dbReference>
<accession>A0A0R2CNM0</accession>
<dbReference type="Gene3D" id="3.10.180.10">
    <property type="entry name" value="2,3-Dihydroxybiphenyl 1,2-Dioxygenase, domain 1"/>
    <property type="match status" value="1"/>
</dbReference>
<organism evidence="2 3">
    <name type="scientific">Lentilactobacillus senioris DSM 24302 = JCM 17472</name>
    <dbReference type="NCBI Taxonomy" id="1423802"/>
    <lineage>
        <taxon>Bacteria</taxon>
        <taxon>Bacillati</taxon>
        <taxon>Bacillota</taxon>
        <taxon>Bacilli</taxon>
        <taxon>Lactobacillales</taxon>
        <taxon>Lactobacillaceae</taxon>
        <taxon>Lentilactobacillus</taxon>
    </lineage>
</organism>
<dbReference type="STRING" id="1423802.FC56_GL000942"/>
<sequence>MIINEVVYLMETELIPYLTFENTKSALDYYQQIFGATDIFRTVPTPRQAEEMSLNADVDLNELTVQGGFSILGQKIFCADSFLGKPVVSSLVSLMLQVSQKDSAAVSALEALYQRVSTSDGVKVISSYEKKPTGEKAGQVVDKFGITWILKAVK</sequence>
<dbReference type="SUPFAM" id="SSF54593">
    <property type="entry name" value="Glyoxalase/Bleomycin resistance protein/Dihydroxybiphenyl dioxygenase"/>
    <property type="match status" value="1"/>
</dbReference>
<feature type="domain" description="PhnB-like" evidence="1">
    <location>
        <begin position="14"/>
        <end position="148"/>
    </location>
</feature>
<comment type="caution">
    <text evidence="2">The sequence shown here is derived from an EMBL/GenBank/DDBJ whole genome shotgun (WGS) entry which is preliminary data.</text>
</comment>
<proteinExistence type="predicted"/>
<keyword evidence="3" id="KW-1185">Reference proteome</keyword>
<reference evidence="2 3" key="1">
    <citation type="journal article" date="2015" name="Genome Announc.">
        <title>Expanding the biotechnology potential of lactobacilli through comparative genomics of 213 strains and associated genera.</title>
        <authorList>
            <person name="Sun Z."/>
            <person name="Harris H.M."/>
            <person name="McCann A."/>
            <person name="Guo C."/>
            <person name="Argimon S."/>
            <person name="Zhang W."/>
            <person name="Yang X."/>
            <person name="Jeffery I.B."/>
            <person name="Cooney J.C."/>
            <person name="Kagawa T.F."/>
            <person name="Liu W."/>
            <person name="Song Y."/>
            <person name="Salvetti E."/>
            <person name="Wrobel A."/>
            <person name="Rasinkangas P."/>
            <person name="Parkhill J."/>
            <person name="Rea M.C."/>
            <person name="O'Sullivan O."/>
            <person name="Ritari J."/>
            <person name="Douillard F.P."/>
            <person name="Paul Ross R."/>
            <person name="Yang R."/>
            <person name="Briner A.E."/>
            <person name="Felis G.E."/>
            <person name="de Vos W.M."/>
            <person name="Barrangou R."/>
            <person name="Klaenhammer T.R."/>
            <person name="Caufield P.W."/>
            <person name="Cui Y."/>
            <person name="Zhang H."/>
            <person name="O'Toole P.W."/>
        </authorList>
    </citation>
    <scope>NUCLEOTIDE SEQUENCE [LARGE SCALE GENOMIC DNA]</scope>
    <source>
        <strain evidence="2 3">DSM 24302</strain>
    </source>
</reference>
<evidence type="ECO:0000313" key="2">
    <source>
        <dbReference type="EMBL" id="KRM93277.1"/>
    </source>
</evidence>
<evidence type="ECO:0000313" key="3">
    <source>
        <dbReference type="Proteomes" id="UP000051256"/>
    </source>
</evidence>
<dbReference type="Proteomes" id="UP000051256">
    <property type="component" value="Unassembled WGS sequence"/>
</dbReference>
<dbReference type="InterPro" id="IPR028973">
    <property type="entry name" value="PhnB-like"/>
</dbReference>
<protein>
    <recommendedName>
        <fullName evidence="1">PhnB-like domain-containing protein</fullName>
    </recommendedName>
</protein>
<dbReference type="AlphaFoldDB" id="A0A0R2CNM0"/>
<dbReference type="EMBL" id="AYZR01000009">
    <property type="protein sequence ID" value="KRM93277.1"/>
    <property type="molecule type" value="Genomic_DNA"/>
</dbReference>
<name>A0A0R2CNM0_9LACO</name>